<dbReference type="PROSITE" id="PS00675">
    <property type="entry name" value="SIGMA54_INTERACT_1"/>
    <property type="match status" value="1"/>
</dbReference>
<dbReference type="SUPFAM" id="SSF52058">
    <property type="entry name" value="L domain-like"/>
    <property type="match status" value="2"/>
</dbReference>
<reference evidence="4 5" key="1">
    <citation type="journal article" date="2023" name="Plant Biotechnol. J.">
        <title>Chromosome-level wild Hevea brasiliensis genome provides new tools for genomic-assisted breeding and valuable loci to elevate rubber yield.</title>
        <authorList>
            <person name="Cheng H."/>
            <person name="Song X."/>
            <person name="Hu Y."/>
            <person name="Wu T."/>
            <person name="Yang Q."/>
            <person name="An Z."/>
            <person name="Feng S."/>
            <person name="Deng Z."/>
            <person name="Wu W."/>
            <person name="Zeng X."/>
            <person name="Tu M."/>
            <person name="Wang X."/>
            <person name="Huang H."/>
        </authorList>
    </citation>
    <scope>NUCLEOTIDE SEQUENCE [LARGE SCALE GENOMIC DNA]</scope>
    <source>
        <strain evidence="4">MT/VB/25A 57/8</strain>
    </source>
</reference>
<dbReference type="Gene3D" id="3.80.10.10">
    <property type="entry name" value="Ribonuclease Inhibitor"/>
    <property type="match status" value="6"/>
</dbReference>
<keyword evidence="2" id="KW-0677">Repeat</keyword>
<dbReference type="PANTHER" id="PTHR47186">
    <property type="entry name" value="LEUCINE-RICH REPEAT-CONTAINING PROTEIN 57"/>
    <property type="match status" value="1"/>
</dbReference>
<dbReference type="PANTHER" id="PTHR47186:SF3">
    <property type="entry name" value="OS09G0267800 PROTEIN"/>
    <property type="match status" value="1"/>
</dbReference>
<dbReference type="PROSITE" id="PS51450">
    <property type="entry name" value="LRR"/>
    <property type="match status" value="4"/>
</dbReference>
<dbReference type="PRINTS" id="PR00364">
    <property type="entry name" value="DISEASERSIST"/>
</dbReference>
<dbReference type="InterPro" id="IPR001611">
    <property type="entry name" value="Leu-rich_rpt"/>
</dbReference>
<dbReference type="InterPro" id="IPR032675">
    <property type="entry name" value="LRR_dom_sf"/>
</dbReference>
<dbReference type="InterPro" id="IPR003591">
    <property type="entry name" value="Leu-rich_rpt_typical-subtyp"/>
</dbReference>
<sequence>MATTKLGEQKEEILEELKKENSRKIILEGDTGVGKTWMAREIQKIAIRDGICYASLWVSLNIKYDDRSFYENIACQLAVFSATEEWEDDDNNEKDEQTLDSLKQSILTKLEVQRSENHRNNKCLLLILDDEGKKMKEDWIMSKLHPVIPEIDRKTLKVVISGRQSYDGQIIDDTAAVITVEPKVIKVESLSEGESLTLLQSRVDKKVAEVYDTLPHSVDCFWHSRQFFSKYGAVHYNELITHWLIEGFLGPFNHVEAAYEDGHQILMEFINRGILKIQEDNIVVMEGSMLNLVDQRNLGFVGTARVGLASVLEDDEWEGLGRITHTDGMIKTLHSGKKGEKIYTLMIDGSRLSREVPEMFFQHLLELKVLVFFGPRFKLLPSSLSKMDNLRILVLRGCDLLEDISYIKELKTLSALEISNASALKTIPDNLFEQMSHLRSLNLSALSIKSLPSILNLKELRWLILRQCSRLQDLPKLQAFTNLEVLDLCGATSFKRFQDKNFAPLQKLQTLDLSNTKVERLPIFQDREKFPSLKNLKRLLLNCCDHLTRLPSLKPLSGLQILDLSGSVMLKEINEESFEEKDNLKTLNLSGTSIIQLSFDNLDICDLNLTGCSGLEELPCTETLKDLKRLDLSDASSLVRIKDNSFEHLKLLSYLNLSNTKVTALPSVSNLHNLRELLLRNCSCIEKLQNIEGLIRLEVLDLSGCRSLIAIEGEPFKLMSRLQTLNLSETKIKCLPSLQNPSNLCHLVLRNCTNLQKLPPLESLSKLEVLDLSGSSSLTEIKAEFLERLTSLEILDLSEIKVEGVLTMSSLSNLINLNQLSLKGCSTLEAEPRLEVFTKLEVLDLSRTTVKSLPSLEKLSGLCKLLLKDCSEIEKLPSLKSLSHLQVLDLSGTKIKELPDGISELTCLNHLDIPDLKIIEEVGWENIKRIPEELSWDQCSISEPVEISLDGKKKPSILVNGTKFFRFLKENSKLGEVCLKQMFFTVCPMKQGDDPNIYPPKDELIDNIYFQLRHFSGPKEEVRTMEIHGFDEFPTGLEDVLKDVEYISFVENTFMTCLSDFGVGNLKKMRGCWLERCSKLRSILFSGTDVLLGENMEILWVSSLPHLQSLCSEKVNLNNLQHLNIECCPMLENVFALPPLLENLKILQIKFCDNVKTLFKFNESSKCVVQKLHTVRLLELPELTSIGAVLPSLDIFDPRECPKLEDSKESLKIGTASR</sequence>
<dbReference type="EMBL" id="JARPOI010000018">
    <property type="protein sequence ID" value="KAJ9134982.1"/>
    <property type="molecule type" value="Genomic_DNA"/>
</dbReference>
<dbReference type="InterPro" id="IPR025662">
    <property type="entry name" value="Sigma_54_int_dom_ATP-bd_1"/>
</dbReference>
<protein>
    <recommendedName>
        <fullName evidence="3">NB-ARC domain-containing protein</fullName>
    </recommendedName>
</protein>
<evidence type="ECO:0000313" key="5">
    <source>
        <dbReference type="Proteomes" id="UP001174677"/>
    </source>
</evidence>
<accession>A0ABQ9KCQ1</accession>
<gene>
    <name evidence="4" type="ORF">P3X46_032209</name>
</gene>
<dbReference type="InterPro" id="IPR002182">
    <property type="entry name" value="NB-ARC"/>
</dbReference>
<comment type="caution">
    <text evidence="4">The sequence shown here is derived from an EMBL/GenBank/DDBJ whole genome shotgun (WGS) entry which is preliminary data.</text>
</comment>
<evidence type="ECO:0000256" key="1">
    <source>
        <dbReference type="ARBA" id="ARBA00022614"/>
    </source>
</evidence>
<name>A0ABQ9KCQ1_HEVBR</name>
<evidence type="ECO:0000256" key="2">
    <source>
        <dbReference type="ARBA" id="ARBA00022737"/>
    </source>
</evidence>
<organism evidence="4 5">
    <name type="scientific">Hevea brasiliensis</name>
    <name type="common">Para rubber tree</name>
    <name type="synonym">Siphonia brasiliensis</name>
    <dbReference type="NCBI Taxonomy" id="3981"/>
    <lineage>
        <taxon>Eukaryota</taxon>
        <taxon>Viridiplantae</taxon>
        <taxon>Streptophyta</taxon>
        <taxon>Embryophyta</taxon>
        <taxon>Tracheophyta</taxon>
        <taxon>Spermatophyta</taxon>
        <taxon>Magnoliopsida</taxon>
        <taxon>eudicotyledons</taxon>
        <taxon>Gunneridae</taxon>
        <taxon>Pentapetalae</taxon>
        <taxon>rosids</taxon>
        <taxon>fabids</taxon>
        <taxon>Malpighiales</taxon>
        <taxon>Euphorbiaceae</taxon>
        <taxon>Crotonoideae</taxon>
        <taxon>Micrandreae</taxon>
        <taxon>Hevea</taxon>
    </lineage>
</organism>
<dbReference type="SUPFAM" id="SSF52047">
    <property type="entry name" value="RNI-like"/>
    <property type="match status" value="1"/>
</dbReference>
<feature type="domain" description="NB-ARC" evidence="3">
    <location>
        <begin position="9"/>
        <end position="206"/>
    </location>
</feature>
<dbReference type="Pfam" id="PF00931">
    <property type="entry name" value="NB-ARC"/>
    <property type="match status" value="1"/>
</dbReference>
<proteinExistence type="predicted"/>
<evidence type="ECO:0000259" key="3">
    <source>
        <dbReference type="Pfam" id="PF00931"/>
    </source>
</evidence>
<dbReference type="SMART" id="SM00369">
    <property type="entry name" value="LRR_TYP"/>
    <property type="match status" value="6"/>
</dbReference>
<dbReference type="Proteomes" id="UP001174677">
    <property type="component" value="Chromosome 18"/>
</dbReference>
<keyword evidence="5" id="KW-1185">Reference proteome</keyword>
<dbReference type="SUPFAM" id="SSF52540">
    <property type="entry name" value="P-loop containing nucleoside triphosphate hydrolases"/>
    <property type="match status" value="1"/>
</dbReference>
<dbReference type="Gene3D" id="3.40.50.300">
    <property type="entry name" value="P-loop containing nucleotide triphosphate hydrolases"/>
    <property type="match status" value="1"/>
</dbReference>
<keyword evidence="1" id="KW-0433">Leucine-rich repeat</keyword>
<dbReference type="InterPro" id="IPR027417">
    <property type="entry name" value="P-loop_NTPase"/>
</dbReference>
<evidence type="ECO:0000313" key="4">
    <source>
        <dbReference type="EMBL" id="KAJ9134982.1"/>
    </source>
</evidence>